<sequence length="202" mass="23890">MFLNLFFHFGIAFIILIVLFQLTKDTKLYRARGFFLVVILLVYSFVITHQYIELSNSHHQTAVYQYQQVATSLHHLHQNHQLQHAANLRDDVQHLKQLISISSVMDQKSQEKLTLTLDNIQQSMNNLLTAFPTEEYDRYEDWFADSDFEEFLFQVSTEFPLFNRGSSRNPIGIYNYEITYSGNHLQRMQENSERMLSISEKL</sequence>
<organism evidence="2 3">
    <name type="scientific">Tindallia californiensis</name>
    <dbReference type="NCBI Taxonomy" id="159292"/>
    <lineage>
        <taxon>Bacteria</taxon>
        <taxon>Bacillati</taxon>
        <taxon>Bacillota</taxon>
        <taxon>Clostridia</taxon>
        <taxon>Peptostreptococcales</taxon>
        <taxon>Tindalliaceae</taxon>
        <taxon>Tindallia</taxon>
    </lineage>
</organism>
<dbReference type="OrthoDB" id="9835716at2"/>
<dbReference type="RefSeq" id="WP_093314138.1">
    <property type="nucleotide sequence ID" value="NZ_FNPV01000007.1"/>
</dbReference>
<evidence type="ECO:0000256" key="1">
    <source>
        <dbReference type="SAM" id="Phobius"/>
    </source>
</evidence>
<evidence type="ECO:0000313" key="3">
    <source>
        <dbReference type="Proteomes" id="UP000199230"/>
    </source>
</evidence>
<keyword evidence="1" id="KW-0812">Transmembrane</keyword>
<feature type="transmembrane region" description="Helical" evidence="1">
    <location>
        <begin position="6"/>
        <end position="22"/>
    </location>
</feature>
<proteinExistence type="predicted"/>
<dbReference type="AlphaFoldDB" id="A0A1H3PP09"/>
<dbReference type="Proteomes" id="UP000199230">
    <property type="component" value="Unassembled WGS sequence"/>
</dbReference>
<reference evidence="2 3" key="1">
    <citation type="submission" date="2016-10" db="EMBL/GenBank/DDBJ databases">
        <authorList>
            <person name="de Groot N.N."/>
        </authorList>
    </citation>
    <scope>NUCLEOTIDE SEQUENCE [LARGE SCALE GENOMIC DNA]</scope>
    <source>
        <strain evidence="2 3">APO</strain>
    </source>
</reference>
<keyword evidence="1" id="KW-1133">Transmembrane helix</keyword>
<gene>
    <name evidence="2" type="ORF">SAMN05192546_1078</name>
</gene>
<name>A0A1H3PP09_9FIRM</name>
<accession>A0A1H3PP09</accession>
<feature type="transmembrane region" description="Helical" evidence="1">
    <location>
        <begin position="34"/>
        <end position="52"/>
    </location>
</feature>
<dbReference type="STRING" id="159292.SAMN05192546_1078"/>
<dbReference type="EMBL" id="FNPV01000007">
    <property type="protein sequence ID" value="SDZ02904.1"/>
    <property type="molecule type" value="Genomic_DNA"/>
</dbReference>
<protein>
    <submittedName>
        <fullName evidence="2">Uncharacterized protein</fullName>
    </submittedName>
</protein>
<keyword evidence="1" id="KW-0472">Membrane</keyword>
<keyword evidence="3" id="KW-1185">Reference proteome</keyword>
<evidence type="ECO:0000313" key="2">
    <source>
        <dbReference type="EMBL" id="SDZ02904.1"/>
    </source>
</evidence>